<dbReference type="PANTHER" id="PTHR30204:SF69">
    <property type="entry name" value="MERR-FAMILY TRANSCRIPTIONAL REGULATOR"/>
    <property type="match status" value="1"/>
</dbReference>
<name>A0ABP3I2G9_9BACL</name>
<keyword evidence="1" id="KW-0678">Repressor</keyword>
<protein>
    <submittedName>
        <fullName evidence="6">Helix-turn-helix domain-containing protein</fullName>
    </submittedName>
</protein>
<reference evidence="7" key="1">
    <citation type="journal article" date="2019" name="Int. J. Syst. Evol. Microbiol.">
        <title>The Global Catalogue of Microorganisms (GCM) 10K type strain sequencing project: providing services to taxonomists for standard genome sequencing and annotation.</title>
        <authorList>
            <consortium name="The Broad Institute Genomics Platform"/>
            <consortium name="The Broad Institute Genome Sequencing Center for Infectious Disease"/>
            <person name="Wu L."/>
            <person name="Ma J."/>
        </authorList>
    </citation>
    <scope>NUCLEOTIDE SEQUENCE [LARGE SCALE GENOMIC DNA]</scope>
    <source>
        <strain evidence="7">JCM 12774</strain>
    </source>
</reference>
<dbReference type="PROSITE" id="PS50937">
    <property type="entry name" value="HTH_MERR_2"/>
    <property type="match status" value="1"/>
</dbReference>
<evidence type="ECO:0000259" key="5">
    <source>
        <dbReference type="PROSITE" id="PS50937"/>
    </source>
</evidence>
<keyword evidence="7" id="KW-1185">Reference proteome</keyword>
<dbReference type="InterPro" id="IPR009061">
    <property type="entry name" value="DNA-bd_dom_put_sf"/>
</dbReference>
<dbReference type="RefSeq" id="WP_343860060.1">
    <property type="nucleotide sequence ID" value="NZ_BAAACX010000008.1"/>
</dbReference>
<proteinExistence type="predicted"/>
<evidence type="ECO:0000313" key="7">
    <source>
        <dbReference type="Proteomes" id="UP001500340"/>
    </source>
</evidence>
<dbReference type="CDD" id="cd00592">
    <property type="entry name" value="HTH_MerR-like"/>
    <property type="match status" value="1"/>
</dbReference>
<dbReference type="InterPro" id="IPR000551">
    <property type="entry name" value="MerR-type_HTH_dom"/>
</dbReference>
<dbReference type="EMBL" id="BAAACX010000008">
    <property type="protein sequence ID" value="GAA0387058.1"/>
    <property type="molecule type" value="Genomic_DNA"/>
</dbReference>
<dbReference type="Pfam" id="PF13411">
    <property type="entry name" value="MerR_1"/>
    <property type="match status" value="1"/>
</dbReference>
<accession>A0ABP3I2G9</accession>
<evidence type="ECO:0000256" key="2">
    <source>
        <dbReference type="ARBA" id="ARBA00023015"/>
    </source>
</evidence>
<dbReference type="SMART" id="SM00422">
    <property type="entry name" value="HTH_MERR"/>
    <property type="match status" value="1"/>
</dbReference>
<evidence type="ECO:0000256" key="3">
    <source>
        <dbReference type="ARBA" id="ARBA00023125"/>
    </source>
</evidence>
<evidence type="ECO:0000313" key="6">
    <source>
        <dbReference type="EMBL" id="GAA0387058.1"/>
    </source>
</evidence>
<dbReference type="InterPro" id="IPR047057">
    <property type="entry name" value="MerR_fam"/>
</dbReference>
<dbReference type="SUPFAM" id="SSF46955">
    <property type="entry name" value="Putative DNA-binding domain"/>
    <property type="match status" value="1"/>
</dbReference>
<keyword evidence="3" id="KW-0238">DNA-binding</keyword>
<sequence length="87" mass="10155">MSRQRSMETILASEYVSIGELVRLTDSRYSTLKFYTEEGMLPFEQAEENLTRRYKREETVARILRIKELKSSGLSIPQIKEAFSMGE</sequence>
<comment type="caution">
    <text evidence="6">The sequence shown here is derived from an EMBL/GenBank/DDBJ whole genome shotgun (WGS) entry which is preliminary data.</text>
</comment>
<feature type="domain" description="HTH merR-type" evidence="5">
    <location>
        <begin position="15"/>
        <end position="85"/>
    </location>
</feature>
<dbReference type="Gene3D" id="1.10.1660.10">
    <property type="match status" value="1"/>
</dbReference>
<gene>
    <name evidence="6" type="ORF">GCM10008933_17520</name>
</gene>
<keyword evidence="2" id="KW-0805">Transcription regulation</keyword>
<dbReference type="Proteomes" id="UP001500340">
    <property type="component" value="Unassembled WGS sequence"/>
</dbReference>
<dbReference type="PANTHER" id="PTHR30204">
    <property type="entry name" value="REDOX-CYCLING DRUG-SENSING TRANSCRIPTIONAL ACTIVATOR SOXR"/>
    <property type="match status" value="1"/>
</dbReference>
<evidence type="ECO:0000256" key="4">
    <source>
        <dbReference type="ARBA" id="ARBA00023163"/>
    </source>
</evidence>
<keyword evidence="4" id="KW-0804">Transcription</keyword>
<organism evidence="6 7">
    <name type="scientific">Paenibacillus motobuensis</name>
    <dbReference type="NCBI Taxonomy" id="295324"/>
    <lineage>
        <taxon>Bacteria</taxon>
        <taxon>Bacillati</taxon>
        <taxon>Bacillota</taxon>
        <taxon>Bacilli</taxon>
        <taxon>Bacillales</taxon>
        <taxon>Paenibacillaceae</taxon>
        <taxon>Paenibacillus</taxon>
    </lineage>
</organism>
<evidence type="ECO:0000256" key="1">
    <source>
        <dbReference type="ARBA" id="ARBA00022491"/>
    </source>
</evidence>